<evidence type="ECO:0000313" key="3">
    <source>
        <dbReference type="WBParaSite" id="GPUH_0002222101-mRNA-1"/>
    </source>
</evidence>
<dbReference type="WBParaSite" id="GPUH_0002222101-mRNA-1">
    <property type="protein sequence ID" value="GPUH_0002222101-mRNA-1"/>
    <property type="gene ID" value="GPUH_0002222101"/>
</dbReference>
<reference evidence="1 2" key="2">
    <citation type="submission" date="2018-11" db="EMBL/GenBank/DDBJ databases">
        <authorList>
            <consortium name="Pathogen Informatics"/>
        </authorList>
    </citation>
    <scope>NUCLEOTIDE SEQUENCE [LARGE SCALE GENOMIC DNA]</scope>
</reference>
<dbReference type="Proteomes" id="UP000271098">
    <property type="component" value="Unassembled WGS sequence"/>
</dbReference>
<organism evidence="3">
    <name type="scientific">Gongylonema pulchrum</name>
    <dbReference type="NCBI Taxonomy" id="637853"/>
    <lineage>
        <taxon>Eukaryota</taxon>
        <taxon>Metazoa</taxon>
        <taxon>Ecdysozoa</taxon>
        <taxon>Nematoda</taxon>
        <taxon>Chromadorea</taxon>
        <taxon>Rhabditida</taxon>
        <taxon>Spirurina</taxon>
        <taxon>Spiruromorpha</taxon>
        <taxon>Spiruroidea</taxon>
        <taxon>Gongylonematidae</taxon>
        <taxon>Gongylonema</taxon>
    </lineage>
</organism>
<dbReference type="AlphaFoldDB" id="A0A183EMK3"/>
<keyword evidence="2" id="KW-1185">Reference proteome</keyword>
<evidence type="ECO:0000313" key="1">
    <source>
        <dbReference type="EMBL" id="VDN39631.1"/>
    </source>
</evidence>
<evidence type="ECO:0000313" key="2">
    <source>
        <dbReference type="Proteomes" id="UP000271098"/>
    </source>
</evidence>
<protein>
    <submittedName>
        <fullName evidence="3">Transposase</fullName>
    </submittedName>
</protein>
<reference evidence="3" key="1">
    <citation type="submission" date="2016-06" db="UniProtKB">
        <authorList>
            <consortium name="WormBaseParasite"/>
        </authorList>
    </citation>
    <scope>IDENTIFICATION</scope>
</reference>
<name>A0A183EMK3_9BILA</name>
<dbReference type="OrthoDB" id="8068875at2759"/>
<proteinExistence type="predicted"/>
<sequence>MERRHFNRLVSSLMKALYVITEKKLSTPEALCILLSWLNTINKSKKLIPCDKFYLHNLQSEVDMSNDFAQWAYKRKKGTFYWSDYPFLWNAELKTYLLQYEAHLQMEVFLFIEFFHVKQELEMIIFSKVVLLFHSLAV</sequence>
<accession>A0A183EMK3</accession>
<dbReference type="EMBL" id="UYRT01094473">
    <property type="protein sequence ID" value="VDN39631.1"/>
    <property type="molecule type" value="Genomic_DNA"/>
</dbReference>
<gene>
    <name evidence="1" type="ORF">GPUH_LOCUS22194</name>
</gene>